<dbReference type="Pfam" id="PF24410">
    <property type="entry name" value="wHTH-HSP90_Na-assoc"/>
    <property type="match status" value="4"/>
</dbReference>
<reference evidence="2 3" key="1">
    <citation type="submission" date="2017-06" db="EMBL/GenBank/DDBJ databases">
        <authorList>
            <person name="Kim H.J."/>
            <person name="Triplett B.A."/>
        </authorList>
    </citation>
    <scope>NUCLEOTIDE SEQUENCE [LARGE SCALE GENOMIC DNA]</scope>
    <source>
        <strain evidence="2">FRACA_ARgP5</strain>
    </source>
</reference>
<keyword evidence="3" id="KW-1185">Reference proteome</keyword>
<protein>
    <recommendedName>
        <fullName evidence="1">wHTH-Hsp90 Na associated domain-containing protein</fullName>
    </recommendedName>
</protein>
<proteinExistence type="predicted"/>
<evidence type="ECO:0000313" key="3">
    <source>
        <dbReference type="Proteomes" id="UP000234331"/>
    </source>
</evidence>
<dbReference type="AlphaFoldDB" id="A0A2I2KKP9"/>
<dbReference type="EMBL" id="FZMO01000035">
    <property type="protein sequence ID" value="SNQ46226.1"/>
    <property type="molecule type" value="Genomic_DNA"/>
</dbReference>
<accession>A0A2I2KKP9</accession>
<feature type="domain" description="wHTH-Hsp90 Na associated" evidence="1">
    <location>
        <begin position="50"/>
        <end position="103"/>
    </location>
</feature>
<feature type="domain" description="wHTH-Hsp90 Na associated" evidence="1">
    <location>
        <begin position="2"/>
        <end position="29"/>
    </location>
</feature>
<evidence type="ECO:0000259" key="1">
    <source>
        <dbReference type="Pfam" id="PF24410"/>
    </source>
</evidence>
<feature type="domain" description="wHTH-Hsp90 Na associated" evidence="1">
    <location>
        <begin position="193"/>
        <end position="243"/>
    </location>
</feature>
<dbReference type="InterPro" id="IPR056507">
    <property type="entry name" value="wHTH-HSP90_Na-assoc"/>
</dbReference>
<organism evidence="2 3">
    <name type="scientific">Frankia canadensis</name>
    <dbReference type="NCBI Taxonomy" id="1836972"/>
    <lineage>
        <taxon>Bacteria</taxon>
        <taxon>Bacillati</taxon>
        <taxon>Actinomycetota</taxon>
        <taxon>Actinomycetes</taxon>
        <taxon>Frankiales</taxon>
        <taxon>Frankiaceae</taxon>
        <taxon>Frankia</taxon>
    </lineage>
</organism>
<evidence type="ECO:0000313" key="2">
    <source>
        <dbReference type="EMBL" id="SNQ46226.1"/>
    </source>
</evidence>
<feature type="domain" description="wHTH-Hsp90 Na associated" evidence="1">
    <location>
        <begin position="259"/>
        <end position="310"/>
    </location>
</feature>
<name>A0A2I2KKP9_9ACTN</name>
<gene>
    <name evidence="2" type="ORF">FRACA_130050</name>
</gene>
<dbReference type="Proteomes" id="UP000234331">
    <property type="component" value="Unassembled WGS sequence"/>
</dbReference>
<sequence length="320" mass="34235">MPFGHVLAAAAVTGRSPAAVADRLRRLGFDVRATGADGEEAACPPSVERVDLVDLVLLGRHIDGRPPWLGGGGRLPAAHLRHAACVLGCDVNEVRDRYARLGFVVPAHLREMSPDERAVVTVAFYRTDTTGLGDAPISVATVLGVAEFGNRRPDEVADVFAELDLPVDGDLLDQVQRRLDSPSSGPSTASGLNARDALLLSAWLDGCGPWLGNGPVGLAHVIGAAGYLRWSPGRVVERLAMLGCEVPALTEAARTAFIDGVDCAIVDILRDGPDGPLVDRPFSRAEILVASWTYRWTPRWIVDRLAELGFAVPDRDTFDR</sequence>